<dbReference type="SUPFAM" id="SSF101801">
    <property type="entry name" value="Surface presentation of antigens (SPOA)"/>
    <property type="match status" value="1"/>
</dbReference>
<reference evidence="2 3" key="1">
    <citation type="submission" date="2020-10" db="EMBL/GenBank/DDBJ databases">
        <title>Phylogeny of dyella-like bacteria.</title>
        <authorList>
            <person name="Fu J."/>
        </authorList>
    </citation>
    <scope>NUCLEOTIDE SEQUENCE [LARGE SCALE GENOMIC DNA]</scope>
    <source>
        <strain evidence="2 3">JP1</strain>
    </source>
</reference>
<dbReference type="Pfam" id="PF01052">
    <property type="entry name" value="FliMN_C"/>
    <property type="match status" value="1"/>
</dbReference>
<name>A0ABW8JHC9_9GAMM</name>
<dbReference type="InterPro" id="IPR001543">
    <property type="entry name" value="FliN-like_C"/>
</dbReference>
<dbReference type="Gene3D" id="2.30.330.10">
    <property type="entry name" value="SpoA-like"/>
    <property type="match status" value="1"/>
</dbReference>
<accession>A0ABW8JHC9</accession>
<keyword evidence="3" id="KW-1185">Reference proteome</keyword>
<dbReference type="Proteomes" id="UP001620461">
    <property type="component" value="Unassembled WGS sequence"/>
</dbReference>
<protein>
    <submittedName>
        <fullName evidence="2">FliM/FliN family flagellar motor switch protein</fullName>
    </submittedName>
</protein>
<evidence type="ECO:0000313" key="3">
    <source>
        <dbReference type="Proteomes" id="UP001620461"/>
    </source>
</evidence>
<dbReference type="InterPro" id="IPR036429">
    <property type="entry name" value="SpoA-like_sf"/>
</dbReference>
<evidence type="ECO:0000313" key="2">
    <source>
        <dbReference type="EMBL" id="MFK2900507.1"/>
    </source>
</evidence>
<sequence>MSQRSSTSIAARQHIVLDPCTLGRPFHLLDAFNQRLGRQLSRHLSGRFNHRHRASFAVAQVAIGSYVTGQGDAAWRAYTTPAGALAVRLDRRLLLAMLGYHYGDKSTIDERMPETETEQRFGAATSLALLDVLRACVTPSSDGGFTPEPLRTPEIGDRVIRVEIQERALGLTGLLEIALDDAWLSLIFASAVPRRAVATPTAKTETPLPARLPITLSARMLTKEILLDDVMRLAPGDVMPVRLPDTAEVLVGDTRLFQATIVEHGGSLCLTRFENLE</sequence>
<evidence type="ECO:0000259" key="1">
    <source>
        <dbReference type="Pfam" id="PF01052"/>
    </source>
</evidence>
<organism evidence="2 3">
    <name type="scientific">Dyella jejuensis</name>
    <dbReference type="NCBI Taxonomy" id="1432009"/>
    <lineage>
        <taxon>Bacteria</taxon>
        <taxon>Pseudomonadati</taxon>
        <taxon>Pseudomonadota</taxon>
        <taxon>Gammaproteobacteria</taxon>
        <taxon>Lysobacterales</taxon>
        <taxon>Rhodanobacteraceae</taxon>
        <taxon>Dyella</taxon>
    </lineage>
</organism>
<gene>
    <name evidence="2" type="ORF">ISP15_09180</name>
</gene>
<feature type="domain" description="Flagellar motor switch protein FliN-like C-terminal" evidence="1">
    <location>
        <begin position="212"/>
        <end position="269"/>
    </location>
</feature>
<keyword evidence="2" id="KW-0966">Cell projection</keyword>
<proteinExistence type="predicted"/>
<keyword evidence="2" id="KW-0969">Cilium</keyword>
<keyword evidence="2" id="KW-0282">Flagellum</keyword>
<comment type="caution">
    <text evidence="2">The sequence shown here is derived from an EMBL/GenBank/DDBJ whole genome shotgun (WGS) entry which is preliminary data.</text>
</comment>
<dbReference type="EMBL" id="JADIKJ010000009">
    <property type="protein sequence ID" value="MFK2900507.1"/>
    <property type="molecule type" value="Genomic_DNA"/>
</dbReference>
<dbReference type="RefSeq" id="WP_404546966.1">
    <property type="nucleotide sequence ID" value="NZ_JADIKJ010000009.1"/>
</dbReference>